<evidence type="ECO:0000313" key="8">
    <source>
        <dbReference type="Proteomes" id="UP001152523"/>
    </source>
</evidence>
<dbReference type="Pfam" id="PF12428">
    <property type="entry name" value="DUF3675"/>
    <property type="match status" value="1"/>
</dbReference>
<dbReference type="Gene3D" id="3.30.40.10">
    <property type="entry name" value="Zinc/RING finger domain, C3HC4 (zinc finger)"/>
    <property type="match status" value="1"/>
</dbReference>
<accession>A0AAV0CU93</accession>
<dbReference type="InterPro" id="IPR001841">
    <property type="entry name" value="Znf_RING"/>
</dbReference>
<dbReference type="InterPro" id="IPR011016">
    <property type="entry name" value="Znf_RING-CH"/>
</dbReference>
<dbReference type="PROSITE" id="PS50089">
    <property type="entry name" value="ZF_RING_2"/>
    <property type="match status" value="1"/>
</dbReference>
<dbReference type="GO" id="GO:0016020">
    <property type="term" value="C:membrane"/>
    <property type="evidence" value="ECO:0007669"/>
    <property type="project" value="TreeGrafter"/>
</dbReference>
<feature type="domain" description="RING-CH-type" evidence="6">
    <location>
        <begin position="17"/>
        <end position="79"/>
    </location>
</feature>
<keyword evidence="1" id="KW-0479">Metal-binding</keyword>
<dbReference type="EMBL" id="CAMAPF010000038">
    <property type="protein sequence ID" value="CAH9082595.1"/>
    <property type="molecule type" value="Genomic_DNA"/>
</dbReference>
<reference evidence="7" key="1">
    <citation type="submission" date="2022-07" db="EMBL/GenBank/DDBJ databases">
        <authorList>
            <person name="Macas J."/>
            <person name="Novak P."/>
            <person name="Neumann P."/>
        </authorList>
    </citation>
    <scope>NUCLEOTIDE SEQUENCE</scope>
</reference>
<sequence>MGEVAIYVDNDYDYYDSANNAICFCRICHEAEFESFKPMESPCGCSGTVKFAHRECIQRWCNEKGNTICELCLQRYEPGYTAAPPHKMAGATTLTTRRSLEIPFLEVEEDGDTDDDEQINAYYSQCLSDGADHRSGSSCCRSMALIFTFLLLMRHVYEVVAREENDNTFSLPTLLVIKASGILLPSSNVCSSPDCHIHPERHSSTAPFLVFYNTDSDE</sequence>
<evidence type="ECO:0000259" key="6">
    <source>
        <dbReference type="PROSITE" id="PS51292"/>
    </source>
</evidence>
<evidence type="ECO:0000256" key="2">
    <source>
        <dbReference type="ARBA" id="ARBA00022771"/>
    </source>
</evidence>
<dbReference type="InterPro" id="IPR022143">
    <property type="entry name" value="DUF3675"/>
</dbReference>
<keyword evidence="2 4" id="KW-0863">Zinc-finger</keyword>
<dbReference type="AlphaFoldDB" id="A0AAV0CU93"/>
<evidence type="ECO:0000259" key="5">
    <source>
        <dbReference type="PROSITE" id="PS50089"/>
    </source>
</evidence>
<dbReference type="GO" id="GO:0008270">
    <property type="term" value="F:zinc ion binding"/>
    <property type="evidence" value="ECO:0007669"/>
    <property type="project" value="UniProtKB-KW"/>
</dbReference>
<comment type="caution">
    <text evidence="7">The sequence shown here is derived from an EMBL/GenBank/DDBJ whole genome shotgun (WGS) entry which is preliminary data.</text>
</comment>
<dbReference type="Proteomes" id="UP001152523">
    <property type="component" value="Unassembled WGS sequence"/>
</dbReference>
<dbReference type="PANTHER" id="PTHR23012:SF180">
    <property type="entry name" value="RING_FYVE_PHD ZINC FINGER SUPERFAMILY PROTEIN"/>
    <property type="match status" value="1"/>
</dbReference>
<evidence type="ECO:0008006" key="9">
    <source>
        <dbReference type="Google" id="ProtNLM"/>
    </source>
</evidence>
<gene>
    <name evidence="7" type="ORF">CEPIT_LOCUS8184</name>
</gene>
<dbReference type="PANTHER" id="PTHR23012">
    <property type="entry name" value="RING/FYVE/PHD ZINC FINGER DOMAIN-CONTAINING"/>
    <property type="match status" value="1"/>
</dbReference>
<dbReference type="PROSITE" id="PS51292">
    <property type="entry name" value="ZF_RING_CH"/>
    <property type="match status" value="1"/>
</dbReference>
<dbReference type="GO" id="GO:0004842">
    <property type="term" value="F:ubiquitin-protein transferase activity"/>
    <property type="evidence" value="ECO:0007669"/>
    <property type="project" value="TreeGrafter"/>
</dbReference>
<evidence type="ECO:0000256" key="1">
    <source>
        <dbReference type="ARBA" id="ARBA00022723"/>
    </source>
</evidence>
<dbReference type="SUPFAM" id="SSF57850">
    <property type="entry name" value="RING/U-box"/>
    <property type="match status" value="1"/>
</dbReference>
<dbReference type="InterPro" id="IPR013083">
    <property type="entry name" value="Znf_RING/FYVE/PHD"/>
</dbReference>
<evidence type="ECO:0000256" key="4">
    <source>
        <dbReference type="PROSITE-ProRule" id="PRU00175"/>
    </source>
</evidence>
<organism evidence="7 8">
    <name type="scientific">Cuscuta epithymum</name>
    <dbReference type="NCBI Taxonomy" id="186058"/>
    <lineage>
        <taxon>Eukaryota</taxon>
        <taxon>Viridiplantae</taxon>
        <taxon>Streptophyta</taxon>
        <taxon>Embryophyta</taxon>
        <taxon>Tracheophyta</taxon>
        <taxon>Spermatophyta</taxon>
        <taxon>Magnoliopsida</taxon>
        <taxon>eudicotyledons</taxon>
        <taxon>Gunneridae</taxon>
        <taxon>Pentapetalae</taxon>
        <taxon>asterids</taxon>
        <taxon>lamiids</taxon>
        <taxon>Solanales</taxon>
        <taxon>Convolvulaceae</taxon>
        <taxon>Cuscuteae</taxon>
        <taxon>Cuscuta</taxon>
        <taxon>Cuscuta subgen. Cuscuta</taxon>
    </lineage>
</organism>
<proteinExistence type="predicted"/>
<dbReference type="Pfam" id="PF12906">
    <property type="entry name" value="RINGv"/>
    <property type="match status" value="1"/>
</dbReference>
<dbReference type="FunFam" id="3.30.40.10:FF:000318">
    <property type="entry name" value="E3 ubiquitin-protein ligase MARCH4"/>
    <property type="match status" value="1"/>
</dbReference>
<dbReference type="GO" id="GO:0016567">
    <property type="term" value="P:protein ubiquitination"/>
    <property type="evidence" value="ECO:0007669"/>
    <property type="project" value="TreeGrafter"/>
</dbReference>
<dbReference type="InterPro" id="IPR033275">
    <property type="entry name" value="MARCH-like"/>
</dbReference>
<protein>
    <recommendedName>
        <fullName evidence="9">RING-CH-type domain-containing protein</fullName>
    </recommendedName>
</protein>
<feature type="domain" description="RING-type" evidence="5">
    <location>
        <begin position="25"/>
        <end position="72"/>
    </location>
</feature>
<evidence type="ECO:0000256" key="3">
    <source>
        <dbReference type="ARBA" id="ARBA00022833"/>
    </source>
</evidence>
<dbReference type="SMART" id="SM00744">
    <property type="entry name" value="RINGv"/>
    <property type="match status" value="1"/>
</dbReference>
<evidence type="ECO:0000313" key="7">
    <source>
        <dbReference type="EMBL" id="CAH9082595.1"/>
    </source>
</evidence>
<dbReference type="CDD" id="cd16495">
    <property type="entry name" value="RING_CH-C4HC3_MARCH"/>
    <property type="match status" value="1"/>
</dbReference>
<name>A0AAV0CU93_9ASTE</name>
<keyword evidence="3" id="KW-0862">Zinc</keyword>
<keyword evidence="8" id="KW-1185">Reference proteome</keyword>